<comment type="caution">
    <text evidence="1">The sequence shown here is derived from an EMBL/GenBank/DDBJ whole genome shotgun (WGS) entry which is preliminary data.</text>
</comment>
<dbReference type="AlphaFoldDB" id="A0AAD7DCE8"/>
<gene>
    <name evidence="1" type="ORF">B0H16DRAFT_1487412</name>
</gene>
<keyword evidence="2" id="KW-1185">Reference proteome</keyword>
<dbReference type="EMBL" id="JARKIB010000967">
    <property type="protein sequence ID" value="KAJ7688214.1"/>
    <property type="molecule type" value="Genomic_DNA"/>
</dbReference>
<evidence type="ECO:0000313" key="1">
    <source>
        <dbReference type="EMBL" id="KAJ7688214.1"/>
    </source>
</evidence>
<protein>
    <submittedName>
        <fullName evidence="1">Uncharacterized protein</fullName>
    </submittedName>
</protein>
<reference evidence="1" key="1">
    <citation type="submission" date="2023-03" db="EMBL/GenBank/DDBJ databases">
        <title>Massive genome expansion in bonnet fungi (Mycena s.s.) driven by repeated elements and novel gene families across ecological guilds.</title>
        <authorList>
            <consortium name="Lawrence Berkeley National Laboratory"/>
            <person name="Harder C.B."/>
            <person name="Miyauchi S."/>
            <person name="Viragh M."/>
            <person name="Kuo A."/>
            <person name="Thoen E."/>
            <person name="Andreopoulos B."/>
            <person name="Lu D."/>
            <person name="Skrede I."/>
            <person name="Drula E."/>
            <person name="Henrissat B."/>
            <person name="Morin E."/>
            <person name="Kohler A."/>
            <person name="Barry K."/>
            <person name="LaButti K."/>
            <person name="Morin E."/>
            <person name="Salamov A."/>
            <person name="Lipzen A."/>
            <person name="Mereny Z."/>
            <person name="Hegedus B."/>
            <person name="Baldrian P."/>
            <person name="Stursova M."/>
            <person name="Weitz H."/>
            <person name="Taylor A."/>
            <person name="Grigoriev I.V."/>
            <person name="Nagy L.G."/>
            <person name="Martin F."/>
            <person name="Kauserud H."/>
        </authorList>
    </citation>
    <scope>NUCLEOTIDE SEQUENCE</scope>
    <source>
        <strain evidence="1">CBHHK182m</strain>
    </source>
</reference>
<name>A0AAD7DCE8_9AGAR</name>
<evidence type="ECO:0000313" key="2">
    <source>
        <dbReference type="Proteomes" id="UP001215598"/>
    </source>
</evidence>
<dbReference type="Proteomes" id="UP001215598">
    <property type="component" value="Unassembled WGS sequence"/>
</dbReference>
<organism evidence="1 2">
    <name type="scientific">Mycena metata</name>
    <dbReference type="NCBI Taxonomy" id="1033252"/>
    <lineage>
        <taxon>Eukaryota</taxon>
        <taxon>Fungi</taxon>
        <taxon>Dikarya</taxon>
        <taxon>Basidiomycota</taxon>
        <taxon>Agaricomycotina</taxon>
        <taxon>Agaricomycetes</taxon>
        <taxon>Agaricomycetidae</taxon>
        <taxon>Agaricales</taxon>
        <taxon>Marasmiineae</taxon>
        <taxon>Mycenaceae</taxon>
        <taxon>Mycena</taxon>
    </lineage>
</organism>
<sequence length="461" mass="52705">MAVLSRLTAEYLNSQHPPTGNGGLQVLQLRELLRAFFELDKLKNSPKLFKDGVDQIINQPNLLVNWAWVVKPQGSGSRVDIKIRELYLANRLRLPMKTQQSGIPKSILTAEASDPPQRPPTPAPEKRLLQWEGPLEDFPQVYRDFMRYDPQNDVKLHDPRICVINTLGHRNGTYSMKRFHNTDEWWTMTNYEGQLRIDLTPEQRGSERRPEYYDPDSFAVSLMTRELVQFVVGKEGLTPDTAFVVRLGVPRFPDPLMLALYTHDPDQVPRGTWADDVDKEHTFPAIGPENALRIVLYILPLEVEVWVVCCLERDLMDLQPKPQLTGPARIRALVVDYLLGEYGENETIVKMRKVNSSKVEKHKGRTAKCWSTWASVLAFILDQEEYVPKTHITDAAGKKVSNEHLGSLVHCSGPWVGQVLSAHKDVKKATAKNKKGFRDFIDDAEKLFGITTFREQLEKFK</sequence>
<proteinExistence type="predicted"/>
<accession>A0AAD7DCE8</accession>